<dbReference type="SUPFAM" id="SSF55347">
    <property type="entry name" value="Glyceraldehyde-3-phosphate dehydrogenase-like, C-terminal domain"/>
    <property type="match status" value="1"/>
</dbReference>
<accession>A0A1E7JYW4</accession>
<keyword evidence="2" id="KW-0560">Oxidoreductase</keyword>
<dbReference type="InterPro" id="IPR055170">
    <property type="entry name" value="GFO_IDH_MocA-like_dom"/>
</dbReference>
<evidence type="ECO:0000313" key="6">
    <source>
        <dbReference type="Proteomes" id="UP000176101"/>
    </source>
</evidence>
<dbReference type="Pfam" id="PF01408">
    <property type="entry name" value="GFO_IDH_MocA"/>
    <property type="match status" value="1"/>
</dbReference>
<dbReference type="Proteomes" id="UP000176101">
    <property type="component" value="Unassembled WGS sequence"/>
</dbReference>
<feature type="domain" description="GFO/IDH/MocA-like oxidoreductase" evidence="4">
    <location>
        <begin position="128"/>
        <end position="247"/>
    </location>
</feature>
<dbReference type="PATRIC" id="fig|1075402.3.peg.4732"/>
<dbReference type="Pfam" id="PF22725">
    <property type="entry name" value="GFO_IDH_MocA_C3"/>
    <property type="match status" value="1"/>
</dbReference>
<organism evidence="5 6">
    <name type="scientific">Streptomyces oceani</name>
    <dbReference type="NCBI Taxonomy" id="1075402"/>
    <lineage>
        <taxon>Bacteria</taxon>
        <taxon>Bacillati</taxon>
        <taxon>Actinomycetota</taxon>
        <taxon>Actinomycetes</taxon>
        <taxon>Kitasatosporales</taxon>
        <taxon>Streptomycetaceae</taxon>
        <taxon>Streptomyces</taxon>
    </lineage>
</organism>
<dbReference type="InterPro" id="IPR000683">
    <property type="entry name" value="Gfo/Idh/MocA-like_OxRdtase_N"/>
</dbReference>
<dbReference type="EMBL" id="LJGU01000133">
    <property type="protein sequence ID" value="OEU96842.1"/>
    <property type="molecule type" value="Genomic_DNA"/>
</dbReference>
<comment type="caution">
    <text evidence="5">The sequence shown here is derived from an EMBL/GenBank/DDBJ whole genome shotgun (WGS) entry which is preliminary data.</text>
</comment>
<evidence type="ECO:0000313" key="5">
    <source>
        <dbReference type="EMBL" id="OEU96842.1"/>
    </source>
</evidence>
<evidence type="ECO:0000256" key="1">
    <source>
        <dbReference type="ARBA" id="ARBA00010928"/>
    </source>
</evidence>
<dbReference type="GO" id="GO:0000166">
    <property type="term" value="F:nucleotide binding"/>
    <property type="evidence" value="ECO:0007669"/>
    <property type="project" value="InterPro"/>
</dbReference>
<dbReference type="STRING" id="1075402.AN216_17890"/>
<dbReference type="Gene3D" id="3.30.360.10">
    <property type="entry name" value="Dihydrodipicolinate Reductase, domain 2"/>
    <property type="match status" value="1"/>
</dbReference>
<dbReference type="GO" id="GO:0016491">
    <property type="term" value="F:oxidoreductase activity"/>
    <property type="evidence" value="ECO:0007669"/>
    <property type="project" value="UniProtKB-KW"/>
</dbReference>
<sequence>MRIGLIGTGRIGALHARTLGELPAVDTVLLADADAERAGALAEQLGAGVDAVPSVAELYAARPDGLVIAAATDAHAPLLHRALDAGIAVFCEKPVAPDVAGTLAIAEREASAGTPVQIGFQRRFDQGYQAAREDLREGRLGWLHTLRALTSDQTPPPAAYIPASGGLFRDCSIHDFDILHWLTGRTVERAYAQGANRGEAFFRDGDDVDTCAALLRFDDDVLATVTATRYNGAGHDVRLEVCGSAGTRVVGLDDRSPLPSAEAELSWRPAAPYRTFLERFHDAYVTELDAFVGVVAGRAPSPCTAADALEALYVAEACDLSRRTGDPVVMAEVRDGRAVG</sequence>
<dbReference type="RefSeq" id="WP_070197689.1">
    <property type="nucleotide sequence ID" value="NZ_LJGU01000133.1"/>
</dbReference>
<protein>
    <submittedName>
        <fullName evidence="5">Dehydrogenase</fullName>
    </submittedName>
</protein>
<comment type="similarity">
    <text evidence="1">Belongs to the Gfo/Idh/MocA family.</text>
</comment>
<keyword evidence="6" id="KW-1185">Reference proteome</keyword>
<evidence type="ECO:0000259" key="3">
    <source>
        <dbReference type="Pfam" id="PF01408"/>
    </source>
</evidence>
<evidence type="ECO:0000259" key="4">
    <source>
        <dbReference type="Pfam" id="PF22725"/>
    </source>
</evidence>
<gene>
    <name evidence="5" type="ORF">AN216_17890</name>
</gene>
<evidence type="ECO:0000256" key="2">
    <source>
        <dbReference type="ARBA" id="ARBA00023002"/>
    </source>
</evidence>
<name>A0A1E7JYW4_9ACTN</name>
<feature type="domain" description="Gfo/Idh/MocA-like oxidoreductase N-terminal" evidence="3">
    <location>
        <begin position="1"/>
        <end position="120"/>
    </location>
</feature>
<dbReference type="SUPFAM" id="SSF51735">
    <property type="entry name" value="NAD(P)-binding Rossmann-fold domains"/>
    <property type="match status" value="1"/>
</dbReference>
<dbReference type="AlphaFoldDB" id="A0A1E7JYW4"/>
<proteinExistence type="inferred from homology"/>
<dbReference type="PANTHER" id="PTHR42840">
    <property type="entry name" value="NAD(P)-BINDING ROSSMANN-FOLD SUPERFAMILY PROTEIN-RELATED"/>
    <property type="match status" value="1"/>
</dbReference>
<dbReference type="InterPro" id="IPR036291">
    <property type="entry name" value="NAD(P)-bd_dom_sf"/>
</dbReference>
<dbReference type="PANTHER" id="PTHR42840:SF3">
    <property type="entry name" value="BINDING ROSSMANN FOLD OXIDOREDUCTASE, PUTATIVE (AFU_ORTHOLOGUE AFUA_2G10240)-RELATED"/>
    <property type="match status" value="1"/>
</dbReference>
<dbReference type="OrthoDB" id="256869at2"/>
<dbReference type="Gene3D" id="3.40.50.720">
    <property type="entry name" value="NAD(P)-binding Rossmann-like Domain"/>
    <property type="match status" value="1"/>
</dbReference>
<reference evidence="5 6" key="1">
    <citation type="journal article" date="2016" name="Front. Microbiol.">
        <title>Comparative Genomics Analysis of Streptomyces Species Reveals Their Adaptation to the Marine Environment and Their Diversity at the Genomic Level.</title>
        <authorList>
            <person name="Tian X."/>
            <person name="Zhang Z."/>
            <person name="Yang T."/>
            <person name="Chen M."/>
            <person name="Li J."/>
            <person name="Chen F."/>
            <person name="Yang J."/>
            <person name="Li W."/>
            <person name="Zhang B."/>
            <person name="Zhang Z."/>
            <person name="Wu J."/>
            <person name="Zhang C."/>
            <person name="Long L."/>
            <person name="Xiao J."/>
        </authorList>
    </citation>
    <scope>NUCLEOTIDE SEQUENCE [LARGE SCALE GENOMIC DNA]</scope>
    <source>
        <strain evidence="5 6">SCSIO 02100</strain>
    </source>
</reference>